<name>A0A9W6I5S7_9ACTN</name>
<organism evidence="1 2">
    <name type="scientific">Streptosporangium carneum</name>
    <dbReference type="NCBI Taxonomy" id="47481"/>
    <lineage>
        <taxon>Bacteria</taxon>
        <taxon>Bacillati</taxon>
        <taxon>Actinomycetota</taxon>
        <taxon>Actinomycetes</taxon>
        <taxon>Streptosporangiales</taxon>
        <taxon>Streptosporangiaceae</taxon>
        <taxon>Streptosporangium</taxon>
    </lineage>
</organism>
<proteinExistence type="predicted"/>
<sequence>MDRQPIVCNTCTGVLLTKDSRDYTPHRGRLIVTNGYCACPPAAAAVAEPAAQLQPQAEQQPVSETAMVNA</sequence>
<accession>A0A9W6I5S7</accession>
<evidence type="ECO:0000313" key="1">
    <source>
        <dbReference type="EMBL" id="GLK11479.1"/>
    </source>
</evidence>
<evidence type="ECO:0000313" key="2">
    <source>
        <dbReference type="Proteomes" id="UP001143474"/>
    </source>
</evidence>
<comment type="caution">
    <text evidence="1">The sequence shown here is derived from an EMBL/GenBank/DDBJ whole genome shotgun (WGS) entry which is preliminary data.</text>
</comment>
<dbReference type="Proteomes" id="UP001143474">
    <property type="component" value="Unassembled WGS sequence"/>
</dbReference>
<keyword evidence="2" id="KW-1185">Reference proteome</keyword>
<reference evidence="1" key="2">
    <citation type="submission" date="2023-01" db="EMBL/GenBank/DDBJ databases">
        <authorList>
            <person name="Sun Q."/>
            <person name="Evtushenko L."/>
        </authorList>
    </citation>
    <scope>NUCLEOTIDE SEQUENCE</scope>
    <source>
        <strain evidence="1">VKM Ac-2007</strain>
    </source>
</reference>
<gene>
    <name evidence="1" type="ORF">GCM10017600_48860</name>
</gene>
<dbReference type="RefSeq" id="WP_271219861.1">
    <property type="nucleotide sequence ID" value="NZ_BAAAVD010000016.1"/>
</dbReference>
<dbReference type="AlphaFoldDB" id="A0A9W6I5S7"/>
<reference evidence="1" key="1">
    <citation type="journal article" date="2014" name="Int. J. Syst. Evol. Microbiol.">
        <title>Complete genome sequence of Corynebacterium casei LMG S-19264T (=DSM 44701T), isolated from a smear-ripened cheese.</title>
        <authorList>
            <consortium name="US DOE Joint Genome Institute (JGI-PGF)"/>
            <person name="Walter F."/>
            <person name="Albersmeier A."/>
            <person name="Kalinowski J."/>
            <person name="Ruckert C."/>
        </authorList>
    </citation>
    <scope>NUCLEOTIDE SEQUENCE</scope>
    <source>
        <strain evidence="1">VKM Ac-2007</strain>
    </source>
</reference>
<dbReference type="EMBL" id="BSEV01000011">
    <property type="protein sequence ID" value="GLK11479.1"/>
    <property type="molecule type" value="Genomic_DNA"/>
</dbReference>
<protein>
    <submittedName>
        <fullName evidence="1">Uncharacterized protein</fullName>
    </submittedName>
</protein>